<dbReference type="RefSeq" id="WP_201805804.1">
    <property type="nucleotide sequence ID" value="NZ_JAERRI010000009.1"/>
</dbReference>
<name>A0ABS1MUD0_9ACTN</name>
<feature type="signal peptide" evidence="1">
    <location>
        <begin position="1"/>
        <end position="20"/>
    </location>
</feature>
<reference evidence="2 3" key="1">
    <citation type="submission" date="2021-01" db="EMBL/GenBank/DDBJ databases">
        <title>WGS of actinomycetes isolated from Thailand.</title>
        <authorList>
            <person name="Thawai C."/>
        </authorList>
    </citation>
    <scope>NUCLEOTIDE SEQUENCE [LARGE SCALE GENOMIC DNA]</scope>
    <source>
        <strain evidence="2 3">CH9-7</strain>
    </source>
</reference>
<comment type="caution">
    <text evidence="2">The sequence shown here is derived from an EMBL/GenBank/DDBJ whole genome shotgun (WGS) entry which is preliminary data.</text>
</comment>
<evidence type="ECO:0000313" key="3">
    <source>
        <dbReference type="Proteomes" id="UP000629371"/>
    </source>
</evidence>
<dbReference type="Gene3D" id="2.60.40.1890">
    <property type="entry name" value="PCu(A)C copper chaperone"/>
    <property type="match status" value="1"/>
</dbReference>
<dbReference type="InterPro" id="IPR058248">
    <property type="entry name" value="Lxx211020-like"/>
</dbReference>
<evidence type="ECO:0000313" key="2">
    <source>
        <dbReference type="EMBL" id="MBL1091384.1"/>
    </source>
</evidence>
<keyword evidence="3" id="KW-1185">Reference proteome</keyword>
<dbReference type="Proteomes" id="UP000629371">
    <property type="component" value="Unassembled WGS sequence"/>
</dbReference>
<feature type="chain" id="PRO_5046266362" evidence="1">
    <location>
        <begin position="21"/>
        <end position="148"/>
    </location>
</feature>
<organism evidence="2 3">
    <name type="scientific">Streptomyces siderophoricus</name>
    <dbReference type="NCBI Taxonomy" id="2802281"/>
    <lineage>
        <taxon>Bacteria</taxon>
        <taxon>Bacillati</taxon>
        <taxon>Actinomycetota</taxon>
        <taxon>Actinomycetes</taxon>
        <taxon>Kitasatosporales</taxon>
        <taxon>Streptomycetaceae</taxon>
        <taxon>Streptomyces</taxon>
    </lineage>
</organism>
<dbReference type="InterPro" id="IPR007410">
    <property type="entry name" value="LpqE-like"/>
</dbReference>
<dbReference type="Pfam" id="PF04314">
    <property type="entry name" value="PCuAC"/>
    <property type="match status" value="1"/>
</dbReference>
<evidence type="ECO:0000256" key="1">
    <source>
        <dbReference type="SAM" id="SignalP"/>
    </source>
</evidence>
<gene>
    <name evidence="2" type="ORF">JK360_18585</name>
</gene>
<dbReference type="InterPro" id="IPR036182">
    <property type="entry name" value="PCuAC_sf"/>
</dbReference>
<dbReference type="PANTHER" id="PTHR36302">
    <property type="entry name" value="BLR7088 PROTEIN"/>
    <property type="match status" value="1"/>
</dbReference>
<dbReference type="EMBL" id="JAERRI010000009">
    <property type="protein sequence ID" value="MBL1091384.1"/>
    <property type="molecule type" value="Genomic_DNA"/>
</dbReference>
<sequence length="148" mass="15557">MNRRTALAAALALTAGLALSACGAGDEGPHFQVDGAYMPQPVTQDMAGAFFTVKNNGAADKIVGVTSDLAKDVSMHKTVGNKMEQVTSLPISAGGELRFERGGTHLMFMGLKYKPAKGDSIGVTLRFAHAEPVKVAVPVRAVNYQPKK</sequence>
<keyword evidence="1" id="KW-0732">Signal</keyword>
<protein>
    <submittedName>
        <fullName evidence="2">Copper chaperone PCu(A)C</fullName>
    </submittedName>
</protein>
<accession>A0ABS1MUD0</accession>
<dbReference type="PROSITE" id="PS51257">
    <property type="entry name" value="PROKAR_LIPOPROTEIN"/>
    <property type="match status" value="1"/>
</dbReference>
<proteinExistence type="predicted"/>
<dbReference type="PANTHER" id="PTHR36302:SF1">
    <property type="entry name" value="COPPER CHAPERONE PCU(A)C"/>
    <property type="match status" value="1"/>
</dbReference>
<dbReference type="SUPFAM" id="SSF110087">
    <property type="entry name" value="DR1885-like metal-binding protein"/>
    <property type="match status" value="1"/>
</dbReference>